<evidence type="ECO:0000256" key="1">
    <source>
        <dbReference type="SAM" id="Phobius"/>
    </source>
</evidence>
<evidence type="ECO:0000313" key="2">
    <source>
        <dbReference type="EMBL" id="ORY42103.1"/>
    </source>
</evidence>
<keyword evidence="1" id="KW-1133">Transmembrane helix</keyword>
<name>A0A1Y2C4Z1_9FUNG</name>
<keyword evidence="3" id="KW-1185">Reference proteome</keyword>
<comment type="caution">
    <text evidence="2">The sequence shown here is derived from an EMBL/GenBank/DDBJ whole genome shotgun (WGS) entry which is preliminary data.</text>
</comment>
<feature type="transmembrane region" description="Helical" evidence="1">
    <location>
        <begin position="145"/>
        <end position="163"/>
    </location>
</feature>
<sequence length="206" mass="24177">MNKKKIETNIKNGKYGGKSSSEYSIFDSLNENPGCVRAEEFKYQCQLREFNDFYTKELSESPIDYMIIEYLNKFNEFINNEIEVHNYNLNESSDILRMLIDVSTNQYIKLFQSLSEDIIGHIDQMNYLGTAYLIKYAHIYSNLSLINHFIFSVLIVVTFYIFVSKNIRKQLRVMDVLTNIIFIIPSTFYSSSPKLKNFILNGKLDK</sequence>
<protein>
    <submittedName>
        <fullName evidence="2">Uncharacterized protein</fullName>
    </submittedName>
</protein>
<reference evidence="2 3" key="1">
    <citation type="submission" date="2016-08" db="EMBL/GenBank/DDBJ databases">
        <title>A Parts List for Fungal Cellulosomes Revealed by Comparative Genomics.</title>
        <authorList>
            <consortium name="DOE Joint Genome Institute"/>
            <person name="Haitjema C.H."/>
            <person name="Gilmore S.P."/>
            <person name="Henske J.K."/>
            <person name="Solomon K.V."/>
            <person name="De Groot R."/>
            <person name="Kuo A."/>
            <person name="Mondo S.J."/>
            <person name="Salamov A.A."/>
            <person name="Labutti K."/>
            <person name="Zhao Z."/>
            <person name="Chiniquy J."/>
            <person name="Barry K."/>
            <person name="Brewer H.M."/>
            <person name="Purvine S.O."/>
            <person name="Wright A.T."/>
            <person name="Boxma B."/>
            <person name="Van Alen T."/>
            <person name="Hackstein J.H."/>
            <person name="Baker S.E."/>
            <person name="Grigoriev I.V."/>
            <person name="O'Malley M.A."/>
        </authorList>
    </citation>
    <scope>NUCLEOTIDE SEQUENCE [LARGE SCALE GENOMIC DNA]</scope>
    <source>
        <strain evidence="2 3">G1</strain>
    </source>
</reference>
<proteinExistence type="predicted"/>
<gene>
    <name evidence="2" type="ORF">LY90DRAFT_622039</name>
</gene>
<keyword evidence="1" id="KW-0472">Membrane</keyword>
<dbReference type="AlphaFoldDB" id="A0A1Y2C4Z1"/>
<dbReference type="EMBL" id="MCOG01000121">
    <property type="protein sequence ID" value="ORY42103.1"/>
    <property type="molecule type" value="Genomic_DNA"/>
</dbReference>
<dbReference type="OrthoDB" id="10420382at2759"/>
<keyword evidence="1" id="KW-0812">Transmembrane</keyword>
<evidence type="ECO:0000313" key="3">
    <source>
        <dbReference type="Proteomes" id="UP000193920"/>
    </source>
</evidence>
<dbReference type="Proteomes" id="UP000193920">
    <property type="component" value="Unassembled WGS sequence"/>
</dbReference>
<accession>A0A1Y2C4Z1</accession>
<organism evidence="2 3">
    <name type="scientific">Neocallimastix californiae</name>
    <dbReference type="NCBI Taxonomy" id="1754190"/>
    <lineage>
        <taxon>Eukaryota</taxon>
        <taxon>Fungi</taxon>
        <taxon>Fungi incertae sedis</taxon>
        <taxon>Chytridiomycota</taxon>
        <taxon>Chytridiomycota incertae sedis</taxon>
        <taxon>Neocallimastigomycetes</taxon>
        <taxon>Neocallimastigales</taxon>
        <taxon>Neocallimastigaceae</taxon>
        <taxon>Neocallimastix</taxon>
    </lineage>
</organism>